<dbReference type="EC" id="4.2.1.51" evidence="3 11"/>
<dbReference type="AlphaFoldDB" id="A0AAD1ISW7"/>
<dbReference type="EMBL" id="AP022586">
    <property type="protein sequence ID" value="BBY18952.1"/>
    <property type="molecule type" value="Genomic_DNA"/>
</dbReference>
<keyword evidence="7 11" id="KW-0584">Phenylalanine biosynthesis</keyword>
<dbReference type="PIRSF" id="PIRSF001500">
    <property type="entry name" value="Chor_mut_pdt_Ppr"/>
    <property type="match status" value="1"/>
</dbReference>
<accession>A0AAD1ISW7</accession>
<evidence type="ECO:0000313" key="15">
    <source>
        <dbReference type="EMBL" id="BBY18952.1"/>
    </source>
</evidence>
<keyword evidence="6 11" id="KW-0057">Aromatic amino acid biosynthesis</keyword>
<evidence type="ECO:0000256" key="7">
    <source>
        <dbReference type="ARBA" id="ARBA00023222"/>
    </source>
</evidence>
<dbReference type="InterPro" id="IPR045865">
    <property type="entry name" value="ACT-like_dom_sf"/>
</dbReference>
<dbReference type="InterPro" id="IPR001086">
    <property type="entry name" value="Preph_deHydtase"/>
</dbReference>
<keyword evidence="5 11" id="KW-0028">Amino-acid biosynthesis</keyword>
<dbReference type="InterPro" id="IPR018528">
    <property type="entry name" value="Preph_deHydtase_CS"/>
</dbReference>
<dbReference type="PROSITE" id="PS00857">
    <property type="entry name" value="PREPHENATE_DEHYDR_1"/>
    <property type="match status" value="1"/>
</dbReference>
<feature type="compositionally biased region" description="Basic and acidic residues" evidence="12">
    <location>
        <begin position="306"/>
        <end position="316"/>
    </location>
</feature>
<evidence type="ECO:0000256" key="3">
    <source>
        <dbReference type="ARBA" id="ARBA00013147"/>
    </source>
</evidence>
<dbReference type="FunFam" id="3.30.70.260:FF:000012">
    <property type="entry name" value="Prephenate dehydratase"/>
    <property type="match status" value="1"/>
</dbReference>
<keyword evidence="16" id="KW-1185">Reference proteome</keyword>
<dbReference type="Proteomes" id="UP000466607">
    <property type="component" value="Chromosome"/>
</dbReference>
<protein>
    <recommendedName>
        <fullName evidence="4 11">Prephenate dehydratase</fullName>
        <shortName evidence="11">PDT</shortName>
        <ecNumber evidence="3 11">4.2.1.51</ecNumber>
    </recommendedName>
</protein>
<dbReference type="SUPFAM" id="SSF53850">
    <property type="entry name" value="Periplasmic binding protein-like II"/>
    <property type="match status" value="1"/>
</dbReference>
<evidence type="ECO:0000256" key="9">
    <source>
        <dbReference type="ARBA" id="ARBA00047848"/>
    </source>
</evidence>
<dbReference type="SUPFAM" id="SSF55021">
    <property type="entry name" value="ACT-like"/>
    <property type="match status" value="1"/>
</dbReference>
<dbReference type="Gene3D" id="3.40.190.10">
    <property type="entry name" value="Periplasmic binding protein-like II"/>
    <property type="match status" value="2"/>
</dbReference>
<dbReference type="GO" id="GO:0009094">
    <property type="term" value="P:L-phenylalanine biosynthetic process"/>
    <property type="evidence" value="ECO:0007669"/>
    <property type="project" value="UniProtKB-KW"/>
</dbReference>
<evidence type="ECO:0000259" key="13">
    <source>
        <dbReference type="PROSITE" id="PS51171"/>
    </source>
</evidence>
<dbReference type="Pfam" id="PF00800">
    <property type="entry name" value="PDT"/>
    <property type="match status" value="1"/>
</dbReference>
<dbReference type="FunFam" id="3.40.190.10:FF:000064">
    <property type="entry name" value="Prephenate dehydratase"/>
    <property type="match status" value="1"/>
</dbReference>
<dbReference type="RefSeq" id="WP_134057266.1">
    <property type="nucleotide sequence ID" value="NZ_AP022586.1"/>
</dbReference>
<evidence type="ECO:0000256" key="2">
    <source>
        <dbReference type="ARBA" id="ARBA00011738"/>
    </source>
</evidence>
<feature type="region of interest" description="Disordered" evidence="12">
    <location>
        <begin position="24"/>
        <end position="43"/>
    </location>
</feature>
<dbReference type="PROSITE" id="PS51171">
    <property type="entry name" value="PREPHENATE_DEHYDR_3"/>
    <property type="match status" value="1"/>
</dbReference>
<evidence type="ECO:0000256" key="12">
    <source>
        <dbReference type="SAM" id="MobiDB-lite"/>
    </source>
</evidence>
<dbReference type="NCBIfam" id="NF008865">
    <property type="entry name" value="PRK11898.1"/>
    <property type="match status" value="1"/>
</dbReference>
<dbReference type="PANTHER" id="PTHR21022">
    <property type="entry name" value="PREPHENATE DEHYDRATASE P PROTEIN"/>
    <property type="match status" value="1"/>
</dbReference>
<evidence type="ECO:0000256" key="4">
    <source>
        <dbReference type="ARBA" id="ARBA00021872"/>
    </source>
</evidence>
<evidence type="ECO:0000256" key="11">
    <source>
        <dbReference type="RuleBase" id="RU361254"/>
    </source>
</evidence>
<proteinExistence type="predicted"/>
<dbReference type="GO" id="GO:0005737">
    <property type="term" value="C:cytoplasm"/>
    <property type="evidence" value="ECO:0007669"/>
    <property type="project" value="TreeGrafter"/>
</dbReference>
<evidence type="ECO:0000313" key="16">
    <source>
        <dbReference type="Proteomes" id="UP000466607"/>
    </source>
</evidence>
<evidence type="ECO:0000256" key="5">
    <source>
        <dbReference type="ARBA" id="ARBA00022605"/>
    </source>
</evidence>
<dbReference type="CDD" id="cd04905">
    <property type="entry name" value="ACT_CM-PDT"/>
    <property type="match status" value="1"/>
</dbReference>
<comment type="pathway">
    <text evidence="1 11">Amino-acid biosynthesis; L-phenylalanine biosynthesis; phenylpyruvate from prephenate: step 1/1.</text>
</comment>
<dbReference type="Pfam" id="PF01842">
    <property type="entry name" value="ACT"/>
    <property type="match status" value="1"/>
</dbReference>
<organism evidence="15 16">
    <name type="scientific">Mycolicibacterium litorale</name>
    <dbReference type="NCBI Taxonomy" id="758802"/>
    <lineage>
        <taxon>Bacteria</taxon>
        <taxon>Bacillati</taxon>
        <taxon>Actinomycetota</taxon>
        <taxon>Actinomycetes</taxon>
        <taxon>Mycobacteriales</taxon>
        <taxon>Mycobacteriaceae</taxon>
        <taxon>Mycolicibacterium</taxon>
    </lineage>
</organism>
<evidence type="ECO:0000256" key="10">
    <source>
        <dbReference type="PIRSR" id="PIRSR001500-2"/>
    </source>
</evidence>
<feature type="domain" description="ACT" evidence="14">
    <location>
        <begin position="208"/>
        <end position="285"/>
    </location>
</feature>
<dbReference type="GO" id="GO:0004664">
    <property type="term" value="F:prephenate dehydratase activity"/>
    <property type="evidence" value="ECO:0007669"/>
    <property type="project" value="UniProtKB-UniRule"/>
</dbReference>
<evidence type="ECO:0000256" key="6">
    <source>
        <dbReference type="ARBA" id="ARBA00023141"/>
    </source>
</evidence>
<keyword evidence="8 11" id="KW-0456">Lyase</keyword>
<dbReference type="CDD" id="cd13632">
    <property type="entry name" value="PBP2_Aa-PDT_like"/>
    <property type="match status" value="1"/>
</dbReference>
<feature type="compositionally biased region" description="Low complexity" evidence="12">
    <location>
        <begin position="285"/>
        <end position="297"/>
    </location>
</feature>
<dbReference type="PROSITE" id="PS51671">
    <property type="entry name" value="ACT"/>
    <property type="match status" value="1"/>
</dbReference>
<evidence type="ECO:0000259" key="14">
    <source>
        <dbReference type="PROSITE" id="PS51671"/>
    </source>
</evidence>
<evidence type="ECO:0000256" key="1">
    <source>
        <dbReference type="ARBA" id="ARBA00004741"/>
    </source>
</evidence>
<dbReference type="Gene3D" id="3.30.70.260">
    <property type="match status" value="1"/>
</dbReference>
<dbReference type="InterPro" id="IPR008242">
    <property type="entry name" value="Chor_mutase/pphenate_deHydtase"/>
</dbReference>
<reference evidence="15 16" key="1">
    <citation type="journal article" date="2019" name="Emerg. Microbes Infect.">
        <title>Comprehensive subspecies identification of 175 nontuberculous mycobacteria species based on 7547 genomic profiles.</title>
        <authorList>
            <person name="Matsumoto Y."/>
            <person name="Kinjo T."/>
            <person name="Motooka D."/>
            <person name="Nabeya D."/>
            <person name="Jung N."/>
            <person name="Uechi K."/>
            <person name="Horii T."/>
            <person name="Iida T."/>
            <person name="Fujita J."/>
            <person name="Nakamura S."/>
        </authorList>
    </citation>
    <scope>NUCLEOTIDE SEQUENCE [LARGE SCALE GENOMIC DNA]</scope>
    <source>
        <strain evidence="15 16">JCM 17423</strain>
    </source>
</reference>
<feature type="region of interest" description="Disordered" evidence="12">
    <location>
        <begin position="285"/>
        <end position="316"/>
    </location>
</feature>
<dbReference type="PROSITE" id="PS00858">
    <property type="entry name" value="PREPHENATE_DEHYDR_2"/>
    <property type="match status" value="1"/>
</dbReference>
<dbReference type="InterPro" id="IPR002912">
    <property type="entry name" value="ACT_dom"/>
</dbReference>
<gene>
    <name evidence="11 15" type="primary">pheA</name>
    <name evidence="15" type="ORF">MLIT_45440</name>
</gene>
<feature type="site" description="Essential for prephenate dehydratase activity" evidence="10">
    <location>
        <position position="187"/>
    </location>
</feature>
<dbReference type="PANTHER" id="PTHR21022:SF19">
    <property type="entry name" value="PREPHENATE DEHYDRATASE-RELATED"/>
    <property type="match status" value="1"/>
</dbReference>
<comment type="subunit">
    <text evidence="2">Homodimer.</text>
</comment>
<feature type="domain" description="Prephenate dehydratase" evidence="13">
    <location>
        <begin position="3"/>
        <end position="194"/>
    </location>
</feature>
<sequence length="316" mass="33180">MPRIAYLGPEGTFTESALRQMVAGGMVPGGNPDDNPDDTAVTPVPTDSTPAGLEAVRSGDADYACVPIENSIEGSVLPTLDSLAVGAPLQIVAELTLDVSFSIVVRQDHDGDVATVAAFPVAAAQVRRWLSEHLPAARLVPAHSNAAAAADVADGRADAGVSTALAAERYGLRSLAAGVVDEPNARTRFVLVGRPAPPPKRTGADRTSVALRLPNTPGALVAAMTELSIRDIDLTRIESRPTRTELGTYVFFLDCVGHLEDDAVAEALKALHRRCADVRYLGSWPTGAPAGASPPSSDEANRWLTRLRDGLPEDDR</sequence>
<comment type="catalytic activity">
    <reaction evidence="9 11">
        <text>prephenate + H(+) = 3-phenylpyruvate + CO2 + H2O</text>
        <dbReference type="Rhea" id="RHEA:21648"/>
        <dbReference type="ChEBI" id="CHEBI:15377"/>
        <dbReference type="ChEBI" id="CHEBI:15378"/>
        <dbReference type="ChEBI" id="CHEBI:16526"/>
        <dbReference type="ChEBI" id="CHEBI:18005"/>
        <dbReference type="ChEBI" id="CHEBI:29934"/>
        <dbReference type="EC" id="4.2.1.51"/>
    </reaction>
</comment>
<evidence type="ECO:0000256" key="8">
    <source>
        <dbReference type="ARBA" id="ARBA00023239"/>
    </source>
</evidence>
<dbReference type="FunFam" id="3.40.190.10:FF:000146">
    <property type="entry name" value="Prephenate dehydratase"/>
    <property type="match status" value="1"/>
</dbReference>
<name>A0AAD1ISW7_9MYCO</name>